<dbReference type="InterPro" id="IPR011059">
    <property type="entry name" value="Metal-dep_hydrolase_composite"/>
</dbReference>
<organism evidence="2 3">
    <name type="scientific">Parasedimentitalea psychrophila</name>
    <dbReference type="NCBI Taxonomy" id="2997337"/>
    <lineage>
        <taxon>Bacteria</taxon>
        <taxon>Pseudomonadati</taxon>
        <taxon>Pseudomonadota</taxon>
        <taxon>Alphaproteobacteria</taxon>
        <taxon>Rhodobacterales</taxon>
        <taxon>Paracoccaceae</taxon>
        <taxon>Parasedimentitalea</taxon>
    </lineage>
</organism>
<dbReference type="EMBL" id="CP127247">
    <property type="protein sequence ID" value="WIY25819.1"/>
    <property type="molecule type" value="Genomic_DNA"/>
</dbReference>
<evidence type="ECO:0000313" key="3">
    <source>
        <dbReference type="Proteomes" id="UP001238334"/>
    </source>
</evidence>
<evidence type="ECO:0000259" key="1">
    <source>
        <dbReference type="Pfam" id="PF07969"/>
    </source>
</evidence>
<dbReference type="SUPFAM" id="SSF51338">
    <property type="entry name" value="Composite domain of metallo-dependent hydrolases"/>
    <property type="match status" value="1"/>
</dbReference>
<reference evidence="2 3" key="1">
    <citation type="submission" date="2023-06" db="EMBL/GenBank/DDBJ databases">
        <title>Parasedimentitalea psychrophila sp. nov., a psychrophilic bacterium isolated from deep-sea sediment.</title>
        <authorList>
            <person name="Li A."/>
        </authorList>
    </citation>
    <scope>NUCLEOTIDE SEQUENCE [LARGE SCALE GENOMIC DNA]</scope>
    <source>
        <strain evidence="2 3">QS115</strain>
    </source>
</reference>
<dbReference type="PANTHER" id="PTHR32027">
    <property type="entry name" value="CYTOSINE DEAMINASE"/>
    <property type="match status" value="1"/>
</dbReference>
<dbReference type="AlphaFoldDB" id="A0A9Y2L2S3"/>
<feature type="domain" description="Amidohydrolase 3" evidence="1">
    <location>
        <begin position="109"/>
        <end position="388"/>
    </location>
</feature>
<keyword evidence="3" id="KW-1185">Reference proteome</keyword>
<dbReference type="InterPro" id="IPR013108">
    <property type="entry name" value="Amidohydro_3"/>
</dbReference>
<dbReference type="PANTHER" id="PTHR32027:SF9">
    <property type="entry name" value="BLL3847 PROTEIN"/>
    <property type="match status" value="1"/>
</dbReference>
<dbReference type="KEGG" id="ppso:QPJ95_02460"/>
<evidence type="ECO:0000313" key="2">
    <source>
        <dbReference type="EMBL" id="WIY25819.1"/>
    </source>
</evidence>
<dbReference type="SUPFAM" id="SSF51556">
    <property type="entry name" value="Metallo-dependent hydrolases"/>
    <property type="match status" value="1"/>
</dbReference>
<accession>A0A9Y2L2S3</accession>
<dbReference type="Gene3D" id="3.20.20.140">
    <property type="entry name" value="Metal-dependent hydrolases"/>
    <property type="match status" value="1"/>
</dbReference>
<dbReference type="GO" id="GO:0016814">
    <property type="term" value="F:hydrolase activity, acting on carbon-nitrogen (but not peptide) bonds, in cyclic amidines"/>
    <property type="evidence" value="ECO:0007669"/>
    <property type="project" value="TreeGrafter"/>
</dbReference>
<dbReference type="Gene3D" id="2.30.40.10">
    <property type="entry name" value="Urease, subunit C, domain 1"/>
    <property type="match status" value="1"/>
</dbReference>
<dbReference type="InterPro" id="IPR032466">
    <property type="entry name" value="Metal_Hydrolase"/>
</dbReference>
<dbReference type="Proteomes" id="UP001238334">
    <property type="component" value="Chromosome"/>
</dbReference>
<gene>
    <name evidence="2" type="ORF">QPJ95_02460</name>
</gene>
<protein>
    <submittedName>
        <fullName evidence="2">Amidohydrolase family protein</fullName>
    </submittedName>
</protein>
<dbReference type="NCBIfam" id="NF004636">
    <property type="entry name" value="PRK05985.1"/>
    <property type="match status" value="1"/>
</dbReference>
<name>A0A9Y2L2S3_9RHOB</name>
<dbReference type="InterPro" id="IPR052349">
    <property type="entry name" value="Metallo-hydrolase_Enzymes"/>
</dbReference>
<dbReference type="CDD" id="cd01293">
    <property type="entry name" value="Bact_CD"/>
    <property type="match status" value="1"/>
</dbReference>
<dbReference type="Pfam" id="PF07969">
    <property type="entry name" value="Amidohydro_3"/>
    <property type="match status" value="1"/>
</dbReference>
<sequence length="400" mass="43217">MTQPLLIRNIRPMAGDSVDILIENGRIKRIASAIEAPGVQVEDGCGAIAIPGLVEAHTHLDKTLWGMPWHRHEQGKTLGSMIANERSLRRDLDMDPARQSARHVAMTMAKGTTAIRSHVDIDTDHELAMFDGVVATRQRYLDVIDIEIVAFPQSGMMIRPGTEALMDTALANGADVVGGLDPCGIDRDPKGHLDAVFALAEKHGKPIDIHLHEPGEMGAFSLEMILERTESMAMQGRVTVSHAFCLGMPDQARVQGLMEWIARLDVSLATTAPPSRPVPSVAACRDLGIAICAGSDGIRDTWTPYGNGDMLERAMLVGLRNNFRADEEVGWALETCTTQGARVMGLDGYGLIEGGSADLVLIDGLGLSDIVALRPERRLVVSKGRIVARNGVVETEYQPA</sequence>
<proteinExistence type="predicted"/>